<proteinExistence type="predicted"/>
<keyword evidence="1" id="KW-0472">Membrane</keyword>
<accession>A0A4Q2KIB2</accession>
<gene>
    <name evidence="3" type="ORF">ETX26_09025</name>
</gene>
<comment type="caution">
    <text evidence="3">The sequence shown here is derived from an EMBL/GenBank/DDBJ whole genome shotgun (WGS) entry which is preliminary data.</text>
</comment>
<evidence type="ECO:0000313" key="3">
    <source>
        <dbReference type="EMBL" id="RXZ64069.1"/>
    </source>
</evidence>
<keyword evidence="2" id="KW-0732">Signal</keyword>
<feature type="transmembrane region" description="Helical" evidence="1">
    <location>
        <begin position="46"/>
        <end position="66"/>
    </location>
</feature>
<evidence type="ECO:0000256" key="2">
    <source>
        <dbReference type="SAM" id="SignalP"/>
    </source>
</evidence>
<dbReference type="EMBL" id="SDPV01000002">
    <property type="protein sequence ID" value="RXZ64069.1"/>
    <property type="molecule type" value="Genomic_DNA"/>
</dbReference>
<feature type="signal peptide" evidence="2">
    <location>
        <begin position="1"/>
        <end position="22"/>
    </location>
</feature>
<reference evidence="3 4" key="1">
    <citation type="submission" date="2019-01" db="EMBL/GenBank/DDBJ databases">
        <title>Altererythrobacter rhizovicinus sp. nov., isolated from the rhizosphere soil of Haloxylon ammodendron.</title>
        <authorList>
            <person name="Li H.-P."/>
            <person name="Gou J.-Y."/>
            <person name="Yao D."/>
            <person name="Han Q.-Q."/>
            <person name="Shao K.-Z."/>
            <person name="Zhao Q."/>
            <person name="Zhang J.-L."/>
        </authorList>
    </citation>
    <scope>NUCLEOTIDE SEQUENCE [LARGE SCALE GENOMIC DNA]</scope>
    <source>
        <strain evidence="3 4">AY-3R</strain>
    </source>
</reference>
<sequence length="76" mass="7202">MKFRNLVAATAALSLATSPAIAQSAASAERVSAPVEGESKLAGGGSGVILAILAAAAVIAGIVIAVDGGDDDPVSV</sequence>
<name>A0A4Q2KIB2_9SPHN</name>
<feature type="chain" id="PRO_5020429284" evidence="2">
    <location>
        <begin position="23"/>
        <end position="76"/>
    </location>
</feature>
<dbReference type="RefSeq" id="WP_129524384.1">
    <property type="nucleotide sequence ID" value="NZ_SDPV01000002.1"/>
</dbReference>
<keyword evidence="1" id="KW-1133">Transmembrane helix</keyword>
<dbReference type="Proteomes" id="UP000293623">
    <property type="component" value="Unassembled WGS sequence"/>
</dbReference>
<evidence type="ECO:0000256" key="1">
    <source>
        <dbReference type="SAM" id="Phobius"/>
    </source>
</evidence>
<dbReference type="AlphaFoldDB" id="A0A4Q2KIB2"/>
<evidence type="ECO:0000313" key="4">
    <source>
        <dbReference type="Proteomes" id="UP000293623"/>
    </source>
</evidence>
<keyword evidence="4" id="KW-1185">Reference proteome</keyword>
<protein>
    <submittedName>
        <fullName evidence="3">Uncharacterized protein</fullName>
    </submittedName>
</protein>
<organism evidence="3 4">
    <name type="scientific">Pelagerythrobacter rhizovicinus</name>
    <dbReference type="NCBI Taxonomy" id="2268576"/>
    <lineage>
        <taxon>Bacteria</taxon>
        <taxon>Pseudomonadati</taxon>
        <taxon>Pseudomonadota</taxon>
        <taxon>Alphaproteobacteria</taxon>
        <taxon>Sphingomonadales</taxon>
        <taxon>Erythrobacteraceae</taxon>
        <taxon>Pelagerythrobacter</taxon>
    </lineage>
</organism>
<keyword evidence="1" id="KW-0812">Transmembrane</keyword>